<dbReference type="AlphaFoldDB" id="A0A419VV24"/>
<proteinExistence type="predicted"/>
<comment type="caution">
    <text evidence="1">The sequence shown here is derived from an EMBL/GenBank/DDBJ whole genome shotgun (WGS) entry which is preliminary data.</text>
</comment>
<keyword evidence="2" id="KW-1185">Reference proteome</keyword>
<sequence length="53" mass="5978">MNRIRERTMQKINAIRFIIALKKKLPGKTGSYQKGKLIIIANLPLQTSPKGEA</sequence>
<reference evidence="1 2" key="1">
    <citation type="submission" date="2018-09" db="EMBL/GenBank/DDBJ databases">
        <title>Genomic Encyclopedia of Archaeal and Bacterial Type Strains, Phase II (KMG-II): from individual species to whole genera.</title>
        <authorList>
            <person name="Goeker M."/>
        </authorList>
    </citation>
    <scope>NUCLEOTIDE SEQUENCE [LARGE SCALE GENOMIC DNA]</scope>
    <source>
        <strain evidence="1 2">DSM 27148</strain>
    </source>
</reference>
<gene>
    <name evidence="1" type="ORF">BC643_4323</name>
</gene>
<organism evidence="1 2">
    <name type="scientific">Mangrovibacterium diazotrophicum</name>
    <dbReference type="NCBI Taxonomy" id="1261403"/>
    <lineage>
        <taxon>Bacteria</taxon>
        <taxon>Pseudomonadati</taxon>
        <taxon>Bacteroidota</taxon>
        <taxon>Bacteroidia</taxon>
        <taxon>Marinilabiliales</taxon>
        <taxon>Prolixibacteraceae</taxon>
        <taxon>Mangrovibacterium</taxon>
    </lineage>
</organism>
<dbReference type="Proteomes" id="UP000283387">
    <property type="component" value="Unassembled WGS sequence"/>
</dbReference>
<name>A0A419VV24_9BACT</name>
<evidence type="ECO:0000313" key="1">
    <source>
        <dbReference type="EMBL" id="RKD86007.1"/>
    </source>
</evidence>
<dbReference type="EMBL" id="RAPN01000005">
    <property type="protein sequence ID" value="RKD86007.1"/>
    <property type="molecule type" value="Genomic_DNA"/>
</dbReference>
<evidence type="ECO:0000313" key="2">
    <source>
        <dbReference type="Proteomes" id="UP000283387"/>
    </source>
</evidence>
<protein>
    <submittedName>
        <fullName evidence="1">Uncharacterized protein</fullName>
    </submittedName>
</protein>
<accession>A0A419VV24</accession>